<dbReference type="AlphaFoldDB" id="A0AAV7UAG3"/>
<reference evidence="1" key="1">
    <citation type="journal article" date="2022" name="bioRxiv">
        <title>Sequencing and chromosome-scale assembly of the giantPleurodeles waltlgenome.</title>
        <authorList>
            <person name="Brown T."/>
            <person name="Elewa A."/>
            <person name="Iarovenko S."/>
            <person name="Subramanian E."/>
            <person name="Araus A.J."/>
            <person name="Petzold A."/>
            <person name="Susuki M."/>
            <person name="Suzuki K.-i.T."/>
            <person name="Hayashi T."/>
            <person name="Toyoda A."/>
            <person name="Oliveira C."/>
            <person name="Osipova E."/>
            <person name="Leigh N.D."/>
            <person name="Simon A."/>
            <person name="Yun M.H."/>
        </authorList>
    </citation>
    <scope>NUCLEOTIDE SEQUENCE</scope>
    <source>
        <strain evidence="1">20211129_DDA</strain>
        <tissue evidence="1">Liver</tissue>
    </source>
</reference>
<proteinExistence type="predicted"/>
<organism evidence="1 2">
    <name type="scientific">Pleurodeles waltl</name>
    <name type="common">Iberian ribbed newt</name>
    <dbReference type="NCBI Taxonomy" id="8319"/>
    <lineage>
        <taxon>Eukaryota</taxon>
        <taxon>Metazoa</taxon>
        <taxon>Chordata</taxon>
        <taxon>Craniata</taxon>
        <taxon>Vertebrata</taxon>
        <taxon>Euteleostomi</taxon>
        <taxon>Amphibia</taxon>
        <taxon>Batrachia</taxon>
        <taxon>Caudata</taxon>
        <taxon>Salamandroidea</taxon>
        <taxon>Salamandridae</taxon>
        <taxon>Pleurodelinae</taxon>
        <taxon>Pleurodeles</taxon>
    </lineage>
</organism>
<gene>
    <name evidence="1" type="ORF">NDU88_001785</name>
</gene>
<dbReference type="Proteomes" id="UP001066276">
    <property type="component" value="Chromosome 3_1"/>
</dbReference>
<keyword evidence="2" id="KW-1185">Reference proteome</keyword>
<name>A0AAV7UAG3_PLEWA</name>
<protein>
    <submittedName>
        <fullName evidence="1">Uncharacterized protein</fullName>
    </submittedName>
</protein>
<evidence type="ECO:0000313" key="1">
    <source>
        <dbReference type="EMBL" id="KAJ1184989.1"/>
    </source>
</evidence>
<dbReference type="EMBL" id="JANPWB010000005">
    <property type="protein sequence ID" value="KAJ1184989.1"/>
    <property type="molecule type" value="Genomic_DNA"/>
</dbReference>
<accession>A0AAV7UAG3</accession>
<evidence type="ECO:0000313" key="2">
    <source>
        <dbReference type="Proteomes" id="UP001066276"/>
    </source>
</evidence>
<sequence length="94" mass="10543">MGQVSGPSKVCTSDHVTCNDEGTTSRASRCRVYKMFPDSNHEEEVDNLILSRLLQLFSVCAKAAVTKRQLSNRTQSRLFDCIRNCDNVQLEMAS</sequence>
<comment type="caution">
    <text evidence="1">The sequence shown here is derived from an EMBL/GenBank/DDBJ whole genome shotgun (WGS) entry which is preliminary data.</text>
</comment>